<reference evidence="3" key="1">
    <citation type="submission" date="2024-01" db="EMBL/GenBank/DDBJ databases">
        <title>First draft genome sequence data of TA4-1, the type strain of Gram-positive actinobacterium Streptomyces chiangmaiensis.</title>
        <authorList>
            <person name="Yasawong M."/>
            <person name="Nantapong N."/>
        </authorList>
    </citation>
    <scope>NUCLEOTIDE SEQUENCE</scope>
    <source>
        <strain evidence="3">TA4-1</strain>
    </source>
</reference>
<keyword evidence="4" id="KW-1185">Reference proteome</keyword>
<feature type="non-terminal residue" evidence="3">
    <location>
        <position position="77"/>
    </location>
</feature>
<dbReference type="Proteomes" id="UP001333996">
    <property type="component" value="Unassembled WGS sequence"/>
</dbReference>
<gene>
    <name evidence="3" type="ORF">VXC91_45780</name>
</gene>
<sequence length="77" mass="7873">MSHGHHHHHHHGSDDASSLPPALDMSVPDEELTPSQFSRRSMLRRTGLLGAGLAAGSVLVSAGQAAATPASTVSRGG</sequence>
<evidence type="ECO:0000256" key="2">
    <source>
        <dbReference type="SAM" id="Phobius"/>
    </source>
</evidence>
<comment type="caution">
    <text evidence="3">The sequence shown here is derived from an EMBL/GenBank/DDBJ whole genome shotgun (WGS) entry which is preliminary data.</text>
</comment>
<name>A0ABU7FXY4_9ACTN</name>
<accession>A0ABU7FXY4</accession>
<keyword evidence="2" id="KW-0472">Membrane</keyword>
<dbReference type="InterPro" id="IPR006311">
    <property type="entry name" value="TAT_signal"/>
</dbReference>
<evidence type="ECO:0000313" key="3">
    <source>
        <dbReference type="EMBL" id="MED7828942.1"/>
    </source>
</evidence>
<protein>
    <submittedName>
        <fullName evidence="3">Histidinol-phosphatase</fullName>
    </submittedName>
</protein>
<feature type="region of interest" description="Disordered" evidence="1">
    <location>
        <begin position="1"/>
        <end position="39"/>
    </location>
</feature>
<feature type="transmembrane region" description="Helical" evidence="2">
    <location>
        <begin position="48"/>
        <end position="67"/>
    </location>
</feature>
<organism evidence="3 4">
    <name type="scientific">Streptomyces chiangmaiensis</name>
    <dbReference type="NCBI Taxonomy" id="766497"/>
    <lineage>
        <taxon>Bacteria</taxon>
        <taxon>Bacillati</taxon>
        <taxon>Actinomycetota</taxon>
        <taxon>Actinomycetes</taxon>
        <taxon>Kitasatosporales</taxon>
        <taxon>Streptomycetaceae</taxon>
        <taxon>Streptomyces</taxon>
    </lineage>
</organism>
<dbReference type="EMBL" id="JAYWVC010000588">
    <property type="protein sequence ID" value="MED7828942.1"/>
    <property type="molecule type" value="Genomic_DNA"/>
</dbReference>
<keyword evidence="2" id="KW-0812">Transmembrane</keyword>
<keyword evidence="2" id="KW-1133">Transmembrane helix</keyword>
<evidence type="ECO:0000313" key="4">
    <source>
        <dbReference type="Proteomes" id="UP001333996"/>
    </source>
</evidence>
<evidence type="ECO:0000256" key="1">
    <source>
        <dbReference type="SAM" id="MobiDB-lite"/>
    </source>
</evidence>
<feature type="compositionally biased region" description="Basic residues" evidence="1">
    <location>
        <begin position="1"/>
        <end position="11"/>
    </location>
</feature>
<dbReference type="PROSITE" id="PS51318">
    <property type="entry name" value="TAT"/>
    <property type="match status" value="1"/>
</dbReference>
<proteinExistence type="predicted"/>